<dbReference type="OrthoDB" id="287610at2"/>
<reference evidence="3 4" key="1">
    <citation type="submission" date="2012-02" db="EMBL/GenBank/DDBJ databases">
        <title>Complete sequence of chromosome of Singulisphaera acidiphila DSM 18658.</title>
        <authorList>
            <consortium name="US DOE Joint Genome Institute (JGI-PGF)"/>
            <person name="Lucas S."/>
            <person name="Copeland A."/>
            <person name="Lapidus A."/>
            <person name="Glavina del Rio T."/>
            <person name="Dalin E."/>
            <person name="Tice H."/>
            <person name="Bruce D."/>
            <person name="Goodwin L."/>
            <person name="Pitluck S."/>
            <person name="Peters L."/>
            <person name="Ovchinnikova G."/>
            <person name="Chertkov O."/>
            <person name="Kyrpides N."/>
            <person name="Mavromatis K."/>
            <person name="Ivanova N."/>
            <person name="Brettin T."/>
            <person name="Detter J.C."/>
            <person name="Han C."/>
            <person name="Larimer F."/>
            <person name="Land M."/>
            <person name="Hauser L."/>
            <person name="Markowitz V."/>
            <person name="Cheng J.-F."/>
            <person name="Hugenholtz P."/>
            <person name="Woyke T."/>
            <person name="Wu D."/>
            <person name="Tindall B."/>
            <person name="Pomrenke H."/>
            <person name="Brambilla E."/>
            <person name="Klenk H.-P."/>
            <person name="Eisen J.A."/>
        </authorList>
    </citation>
    <scope>NUCLEOTIDE SEQUENCE [LARGE SCALE GENOMIC DNA]</scope>
    <source>
        <strain evidence="4">ATCC BAA-1392 / DSM 18658 / VKM B-2454 / MOB10</strain>
    </source>
</reference>
<dbReference type="KEGG" id="saci:Sinac_0737"/>
<sequence length="318" mass="32519">MRNWRVRGIVGLIAILVMTSGEAQAGMSLGPAQNYSVFILGNANQAYTDSEGRVAIGGNATYTGYSVASKLPTNTTNALVVGGNLVFSNGTINGDLHVGGTTSLSGVNVTGSKFQDKPIDFTAAATSLSALSSFLASQASSGAVGAGALGLTLTGVSSSLNVFNLTAAQFASANNNGLNIVAPSGSTVLINVDGTSPSLANFQMYVNGSASETNPLINNILFNFSKAKTLTDSNVSIYGSVLAPGAALQFDYNHVNGSLIGASLNGHVEVHNYPFGGTLPQAVPEPSSFVLMGICGLVLAFSPRFRAICLRRAPLVES</sequence>
<evidence type="ECO:0000256" key="1">
    <source>
        <dbReference type="SAM" id="SignalP"/>
    </source>
</evidence>
<dbReference type="HOGENOM" id="CLU_059539_0_0_0"/>
<dbReference type="AlphaFoldDB" id="L0D7C5"/>
<proteinExistence type="predicted"/>
<gene>
    <name evidence="3" type="ordered locus">Sinac_0737</name>
</gene>
<feature type="domain" description="Choice-of-anchor A" evidence="2">
    <location>
        <begin position="29"/>
        <end position="272"/>
    </location>
</feature>
<accession>L0D7C5</accession>
<organism evidence="3 4">
    <name type="scientific">Singulisphaera acidiphila (strain ATCC BAA-1392 / DSM 18658 / VKM B-2454 / MOB10)</name>
    <dbReference type="NCBI Taxonomy" id="886293"/>
    <lineage>
        <taxon>Bacteria</taxon>
        <taxon>Pseudomonadati</taxon>
        <taxon>Planctomycetota</taxon>
        <taxon>Planctomycetia</taxon>
        <taxon>Isosphaerales</taxon>
        <taxon>Isosphaeraceae</taxon>
        <taxon>Singulisphaera</taxon>
    </lineage>
</organism>
<name>L0D7C5_SINAD</name>
<dbReference type="RefSeq" id="WP_015244327.1">
    <property type="nucleotide sequence ID" value="NC_019892.1"/>
</dbReference>
<protein>
    <recommendedName>
        <fullName evidence="2">Choice-of-anchor A domain-containing protein</fullName>
    </recommendedName>
</protein>
<evidence type="ECO:0000313" key="4">
    <source>
        <dbReference type="Proteomes" id="UP000010798"/>
    </source>
</evidence>
<feature type="signal peptide" evidence="1">
    <location>
        <begin position="1"/>
        <end position="25"/>
    </location>
</feature>
<dbReference type="Proteomes" id="UP000010798">
    <property type="component" value="Chromosome"/>
</dbReference>
<dbReference type="Pfam" id="PF20597">
    <property type="entry name" value="pAdhesive_15"/>
    <property type="match status" value="1"/>
</dbReference>
<evidence type="ECO:0000259" key="2">
    <source>
        <dbReference type="Pfam" id="PF20597"/>
    </source>
</evidence>
<dbReference type="NCBIfam" id="TIGR04215">
    <property type="entry name" value="choice_anch_A"/>
    <property type="match status" value="1"/>
</dbReference>
<feature type="chain" id="PRO_5003939914" description="Choice-of-anchor A domain-containing protein" evidence="1">
    <location>
        <begin position="26"/>
        <end position="318"/>
    </location>
</feature>
<evidence type="ECO:0000313" key="3">
    <source>
        <dbReference type="EMBL" id="AGA25147.1"/>
    </source>
</evidence>
<keyword evidence="1" id="KW-0732">Signal</keyword>
<keyword evidence="4" id="KW-1185">Reference proteome</keyword>
<dbReference type="eggNOG" id="COG1520">
    <property type="taxonomic scope" value="Bacteria"/>
</dbReference>
<dbReference type="EMBL" id="CP003364">
    <property type="protein sequence ID" value="AGA25147.1"/>
    <property type="molecule type" value="Genomic_DNA"/>
</dbReference>
<dbReference type="InterPro" id="IPR026588">
    <property type="entry name" value="Choice_anch_A"/>
</dbReference>